<evidence type="ECO:0000313" key="2">
    <source>
        <dbReference type="EMBL" id="QBZ61143.1"/>
    </source>
</evidence>
<keyword evidence="1" id="KW-0732">Signal</keyword>
<dbReference type="AlphaFoldDB" id="A0A4P7NGV5"/>
<dbReference type="PROSITE" id="PS51257">
    <property type="entry name" value="PROKAR_LIPOPROTEIN"/>
    <property type="match status" value="1"/>
</dbReference>
<feature type="signal peptide" evidence="1">
    <location>
        <begin position="1"/>
        <end position="23"/>
    </location>
</feature>
<name>A0A4P7NGV5_PYROR</name>
<sequence>MRPSNIFTTTTTTLACILGVAVAAPSDGICTTVHGGQTFHNELRCIAEFYEHGDISNYFCHPKSDVKPGGVINCVYRDHPIVVKTGPGCNWKSTAGEMEQLKQKGVELKLIRRCLSERRNPYPPYSWNAGYGIEQAA</sequence>
<evidence type="ECO:0000256" key="1">
    <source>
        <dbReference type="SAM" id="SignalP"/>
    </source>
</evidence>
<accession>A0A4P7NGV5</accession>
<feature type="chain" id="PRO_5020842944" evidence="1">
    <location>
        <begin position="24"/>
        <end position="137"/>
    </location>
</feature>
<dbReference type="EMBL" id="CP034207">
    <property type="protein sequence ID" value="QBZ61143.1"/>
    <property type="molecule type" value="Genomic_DNA"/>
</dbReference>
<reference evidence="2 3" key="1">
    <citation type="journal article" date="2019" name="Mol. Biol. Evol.">
        <title>Blast fungal genomes show frequent chromosomal changes, gene gains and losses, and effector gene turnover.</title>
        <authorList>
            <person name="Gomez Luciano L.B."/>
            <person name="Jason Tsai I."/>
            <person name="Chuma I."/>
            <person name="Tosa Y."/>
            <person name="Chen Y.H."/>
            <person name="Li J.Y."/>
            <person name="Li M.Y."/>
            <person name="Jade Lu M.Y."/>
            <person name="Nakayashiki H."/>
            <person name="Li W.H."/>
        </authorList>
    </citation>
    <scope>NUCLEOTIDE SEQUENCE [LARGE SCALE GENOMIC DNA]</scope>
    <source>
        <strain evidence="2">MZ5-1-6</strain>
    </source>
</reference>
<gene>
    <name evidence="2" type="ORF">PoMZ_08089</name>
</gene>
<organism evidence="2 3">
    <name type="scientific">Pyricularia oryzae</name>
    <name type="common">Rice blast fungus</name>
    <name type="synonym">Magnaporthe oryzae</name>
    <dbReference type="NCBI Taxonomy" id="318829"/>
    <lineage>
        <taxon>Eukaryota</taxon>
        <taxon>Fungi</taxon>
        <taxon>Dikarya</taxon>
        <taxon>Ascomycota</taxon>
        <taxon>Pezizomycotina</taxon>
        <taxon>Sordariomycetes</taxon>
        <taxon>Sordariomycetidae</taxon>
        <taxon>Magnaporthales</taxon>
        <taxon>Pyriculariaceae</taxon>
        <taxon>Pyricularia</taxon>
    </lineage>
</organism>
<protein>
    <submittedName>
        <fullName evidence="2">Uncharacterized protein</fullName>
    </submittedName>
</protein>
<proteinExistence type="predicted"/>
<evidence type="ECO:0000313" key="3">
    <source>
        <dbReference type="Proteomes" id="UP000294847"/>
    </source>
</evidence>
<dbReference type="Proteomes" id="UP000294847">
    <property type="component" value="Chromosome 4"/>
</dbReference>